<organism evidence="4 5">
    <name type="scientific">Geodermatophilus obscurus</name>
    <dbReference type="NCBI Taxonomy" id="1861"/>
    <lineage>
        <taxon>Bacteria</taxon>
        <taxon>Bacillati</taxon>
        <taxon>Actinomycetota</taxon>
        <taxon>Actinomycetes</taxon>
        <taxon>Geodermatophilales</taxon>
        <taxon>Geodermatophilaceae</taxon>
        <taxon>Geodermatophilus</taxon>
    </lineage>
</organism>
<evidence type="ECO:0000259" key="3">
    <source>
        <dbReference type="PROSITE" id="PS50921"/>
    </source>
</evidence>
<dbReference type="SMART" id="SM01012">
    <property type="entry name" value="ANTAR"/>
    <property type="match status" value="1"/>
</dbReference>
<accession>A0A1I5CAV3</accession>
<sequence length="238" mass="24980">MNRPDDRLSDALLDLGLVAADHPLPLVLERAAGLAADVLGGQPALSVTVMGPDGGSTVGTSAQVAAALDEVQYRTGEGPCLTAATTGEMLVVPDTATERRWPRLTSAAAGAGRRAVLSVPFPPGGPVAGGLNVYLQWAVPGEGPQRERAERFARHAVVPVANAHLYGRTAQQAENLQAALRSRAVIDQAKGILMERFRFTASQAFDALARVSNETNTKVRDVAERLVDTGEFPPGRTG</sequence>
<dbReference type="PIRSF" id="PIRSF036625">
    <property type="entry name" value="GAF_ANTAR"/>
    <property type="match status" value="1"/>
</dbReference>
<dbReference type="GO" id="GO:0003723">
    <property type="term" value="F:RNA binding"/>
    <property type="evidence" value="ECO:0007669"/>
    <property type="project" value="InterPro"/>
</dbReference>
<dbReference type="InterPro" id="IPR005561">
    <property type="entry name" value="ANTAR"/>
</dbReference>
<dbReference type="Gene3D" id="1.10.10.10">
    <property type="entry name" value="Winged helix-like DNA-binding domain superfamily/Winged helix DNA-binding domain"/>
    <property type="match status" value="1"/>
</dbReference>
<keyword evidence="2" id="KW-0804">Transcription</keyword>
<reference evidence="5" key="1">
    <citation type="submission" date="2016-10" db="EMBL/GenBank/DDBJ databases">
        <authorList>
            <person name="Varghese N."/>
            <person name="Submissions S."/>
        </authorList>
    </citation>
    <scope>NUCLEOTIDE SEQUENCE [LARGE SCALE GENOMIC DNA]</scope>
    <source>
        <strain evidence="5">DSM 43161</strain>
    </source>
</reference>
<name>A0A1I5CAV3_9ACTN</name>
<gene>
    <name evidence="4" type="ORF">SAMN05660359_00186</name>
</gene>
<dbReference type="Proteomes" id="UP000183642">
    <property type="component" value="Unassembled WGS sequence"/>
</dbReference>
<keyword evidence="5" id="KW-1185">Reference proteome</keyword>
<dbReference type="InterPro" id="IPR036388">
    <property type="entry name" value="WH-like_DNA-bd_sf"/>
</dbReference>
<dbReference type="OrthoDB" id="3683444at2"/>
<evidence type="ECO:0000256" key="1">
    <source>
        <dbReference type="ARBA" id="ARBA00023015"/>
    </source>
</evidence>
<protein>
    <submittedName>
        <fullName evidence="4">ANTAR domain-containing protein</fullName>
    </submittedName>
</protein>
<dbReference type="InterPro" id="IPR012074">
    <property type="entry name" value="GAF_ANTAR"/>
</dbReference>
<feature type="domain" description="ANTAR" evidence="3">
    <location>
        <begin position="166"/>
        <end position="227"/>
    </location>
</feature>
<evidence type="ECO:0000313" key="5">
    <source>
        <dbReference type="Proteomes" id="UP000183642"/>
    </source>
</evidence>
<dbReference type="AlphaFoldDB" id="A0A1I5CAV3"/>
<dbReference type="Pfam" id="PF03861">
    <property type="entry name" value="ANTAR"/>
    <property type="match status" value="1"/>
</dbReference>
<proteinExistence type="predicted"/>
<dbReference type="PROSITE" id="PS50921">
    <property type="entry name" value="ANTAR"/>
    <property type="match status" value="1"/>
</dbReference>
<dbReference type="Gene3D" id="3.30.450.40">
    <property type="match status" value="1"/>
</dbReference>
<dbReference type="InterPro" id="IPR029016">
    <property type="entry name" value="GAF-like_dom_sf"/>
</dbReference>
<dbReference type="RefSeq" id="WP_075011648.1">
    <property type="nucleotide sequence ID" value="NZ_FOWE01000001.1"/>
</dbReference>
<keyword evidence="1" id="KW-0805">Transcription regulation</keyword>
<dbReference type="InterPro" id="IPR011006">
    <property type="entry name" value="CheY-like_superfamily"/>
</dbReference>
<evidence type="ECO:0000313" key="4">
    <source>
        <dbReference type="EMBL" id="SFN83771.1"/>
    </source>
</evidence>
<evidence type="ECO:0000256" key="2">
    <source>
        <dbReference type="ARBA" id="ARBA00023163"/>
    </source>
</evidence>
<dbReference type="SUPFAM" id="SSF52172">
    <property type="entry name" value="CheY-like"/>
    <property type="match status" value="1"/>
</dbReference>
<dbReference type="EMBL" id="FOWE01000001">
    <property type="protein sequence ID" value="SFN83771.1"/>
    <property type="molecule type" value="Genomic_DNA"/>
</dbReference>
<dbReference type="SUPFAM" id="SSF55781">
    <property type="entry name" value="GAF domain-like"/>
    <property type="match status" value="1"/>
</dbReference>